<dbReference type="RefSeq" id="WP_078483854.1">
    <property type="nucleotide sequence ID" value="NZ_MPRL01000037.1"/>
</dbReference>
<organism evidence="2 3">
    <name type="scientific">Solemya pervernicosa gill symbiont</name>
    <dbReference type="NCBI Taxonomy" id="642797"/>
    <lineage>
        <taxon>Bacteria</taxon>
        <taxon>Pseudomonadati</taxon>
        <taxon>Pseudomonadota</taxon>
        <taxon>Gammaproteobacteria</taxon>
        <taxon>sulfur-oxidizing symbionts</taxon>
    </lineage>
</organism>
<sequence length="100" mass="10047">MKKLIKVAAAAAIVGAMALPMQSANAFWGPFDTWDAPWNNGGGPWGGGPWGGGPGYYGGGPWGGYPGYGYGGPWGGGYPGGYGYPRYAVPVAPPAPAPSN</sequence>
<evidence type="ECO:0008006" key="4">
    <source>
        <dbReference type="Google" id="ProtNLM"/>
    </source>
</evidence>
<evidence type="ECO:0000313" key="2">
    <source>
        <dbReference type="EMBL" id="OOZ39950.1"/>
    </source>
</evidence>
<evidence type="ECO:0000256" key="1">
    <source>
        <dbReference type="SAM" id="SignalP"/>
    </source>
</evidence>
<dbReference type="EMBL" id="MPRL01000037">
    <property type="protein sequence ID" value="OOZ39950.1"/>
    <property type="molecule type" value="Genomic_DNA"/>
</dbReference>
<keyword evidence="3" id="KW-1185">Reference proteome</keyword>
<accession>A0A1T2L4I8</accession>
<comment type="caution">
    <text evidence="2">The sequence shown here is derived from an EMBL/GenBank/DDBJ whole genome shotgun (WGS) entry which is preliminary data.</text>
</comment>
<protein>
    <recommendedName>
        <fullName evidence="4">Sulfur globule protein CV1</fullName>
    </recommendedName>
</protein>
<evidence type="ECO:0000313" key="3">
    <source>
        <dbReference type="Proteomes" id="UP000191110"/>
    </source>
</evidence>
<feature type="chain" id="PRO_5012233451" description="Sulfur globule protein CV1" evidence="1">
    <location>
        <begin position="27"/>
        <end position="100"/>
    </location>
</feature>
<reference evidence="2 3" key="1">
    <citation type="submission" date="2016-11" db="EMBL/GenBank/DDBJ databases">
        <title>Mixed transmission modes and dynamic genome evolution in an obligate animal-bacterial symbiosis.</title>
        <authorList>
            <person name="Russell S.L."/>
            <person name="Corbett-Detig R.B."/>
            <person name="Cavanaugh C.M."/>
        </authorList>
    </citation>
    <scope>NUCLEOTIDE SEQUENCE [LARGE SCALE GENOMIC DNA]</scope>
    <source>
        <strain evidence="2">Sveles-Q1</strain>
    </source>
</reference>
<keyword evidence="1" id="KW-0732">Signal</keyword>
<name>A0A1T2L4I8_9GAMM</name>
<dbReference type="Proteomes" id="UP000191110">
    <property type="component" value="Unassembled WGS sequence"/>
</dbReference>
<gene>
    <name evidence="2" type="ORF">BOW53_09540</name>
</gene>
<proteinExistence type="predicted"/>
<dbReference type="AlphaFoldDB" id="A0A1T2L4I8"/>
<feature type="signal peptide" evidence="1">
    <location>
        <begin position="1"/>
        <end position="26"/>
    </location>
</feature>